<organism evidence="1 2">
    <name type="scientific">Oceanidesulfovibrio indonesiensis</name>
    <dbReference type="NCBI Taxonomy" id="54767"/>
    <lineage>
        <taxon>Bacteria</taxon>
        <taxon>Pseudomonadati</taxon>
        <taxon>Thermodesulfobacteriota</taxon>
        <taxon>Desulfovibrionia</taxon>
        <taxon>Desulfovibrionales</taxon>
        <taxon>Desulfovibrionaceae</taxon>
        <taxon>Oceanidesulfovibrio</taxon>
    </lineage>
</organism>
<dbReference type="Gene3D" id="3.40.30.10">
    <property type="entry name" value="Glutaredoxin"/>
    <property type="match status" value="1"/>
</dbReference>
<dbReference type="InterPro" id="IPR036249">
    <property type="entry name" value="Thioredoxin-like_sf"/>
</dbReference>
<dbReference type="SUPFAM" id="SSF52833">
    <property type="entry name" value="Thioredoxin-like"/>
    <property type="match status" value="1"/>
</dbReference>
<evidence type="ECO:0008006" key="3">
    <source>
        <dbReference type="Google" id="ProtNLM"/>
    </source>
</evidence>
<dbReference type="EMBL" id="QMIE01000003">
    <property type="protein sequence ID" value="TVM18867.1"/>
    <property type="molecule type" value="Genomic_DNA"/>
</dbReference>
<sequence length="110" mass="12610">MEVAPALEHIASQDFECAIRRETGRVLVACLRQDFDTLEQEEHLKAVARKYDGQFRIWVLDAHGQDVFHVKHHIVGTPTYVLFENGVEKDRTFGKLNSQALAEFVSRTID</sequence>
<reference evidence="1 2" key="1">
    <citation type="submission" date="2018-06" db="EMBL/GenBank/DDBJ databases">
        <title>Complete genome of Desulfovibrio indonesiensis P37SLT.</title>
        <authorList>
            <person name="Crispim J.S."/>
            <person name="Vidigal P.M.P."/>
            <person name="Silva L.C.F."/>
            <person name="Laguardia C.N."/>
            <person name="Araujo L.C."/>
            <person name="Dias R.S."/>
            <person name="Sousa M.P."/>
            <person name="Paula S.O."/>
            <person name="Silva C."/>
        </authorList>
    </citation>
    <scope>NUCLEOTIDE SEQUENCE [LARGE SCALE GENOMIC DNA]</scope>
    <source>
        <strain evidence="1 2">P37SLT</strain>
    </source>
</reference>
<accession>A0A7M3MHA0</accession>
<dbReference type="RefSeq" id="WP_144302142.1">
    <property type="nucleotide sequence ID" value="NZ_QMIE01000003.1"/>
</dbReference>
<evidence type="ECO:0000313" key="2">
    <source>
        <dbReference type="Proteomes" id="UP000448292"/>
    </source>
</evidence>
<proteinExistence type="predicted"/>
<dbReference type="AlphaFoldDB" id="A0A7M3MHA0"/>
<dbReference type="Proteomes" id="UP000448292">
    <property type="component" value="Unassembled WGS sequence"/>
</dbReference>
<keyword evidence="2" id="KW-1185">Reference proteome</keyword>
<name>A0A7M3MHA0_9BACT</name>
<dbReference type="OrthoDB" id="5459240at2"/>
<evidence type="ECO:0000313" key="1">
    <source>
        <dbReference type="EMBL" id="TVM18867.1"/>
    </source>
</evidence>
<gene>
    <name evidence="1" type="ORF">DPQ33_05255</name>
</gene>
<protein>
    <recommendedName>
        <fullName evidence="3">Thioredoxin</fullName>
    </recommendedName>
</protein>
<comment type="caution">
    <text evidence="1">The sequence shown here is derived from an EMBL/GenBank/DDBJ whole genome shotgun (WGS) entry which is preliminary data.</text>
</comment>